<keyword evidence="5" id="KW-0472">Membrane</keyword>
<keyword evidence="5" id="KW-1133">Transmembrane helix</keyword>
<feature type="transmembrane region" description="Helical" evidence="5">
    <location>
        <begin position="107"/>
        <end position="134"/>
    </location>
</feature>
<dbReference type="GO" id="GO:0005886">
    <property type="term" value="C:plasma membrane"/>
    <property type="evidence" value="ECO:0007669"/>
    <property type="project" value="UniProtKB-SubCell"/>
</dbReference>
<organism evidence="6 7">
    <name type="scientific">Araneus ventricosus</name>
    <name type="common">Orbweaver spider</name>
    <name type="synonym">Epeira ventricosa</name>
    <dbReference type="NCBI Taxonomy" id="182803"/>
    <lineage>
        <taxon>Eukaryota</taxon>
        <taxon>Metazoa</taxon>
        <taxon>Ecdysozoa</taxon>
        <taxon>Arthropoda</taxon>
        <taxon>Chelicerata</taxon>
        <taxon>Arachnida</taxon>
        <taxon>Araneae</taxon>
        <taxon>Araneomorphae</taxon>
        <taxon>Entelegynae</taxon>
        <taxon>Araneoidea</taxon>
        <taxon>Araneidae</taxon>
        <taxon>Araneus</taxon>
    </lineage>
</organism>
<accession>A0A4Y2C0C8</accession>
<dbReference type="GO" id="GO:0051453">
    <property type="term" value="P:regulation of intracellular pH"/>
    <property type="evidence" value="ECO:0007669"/>
    <property type="project" value="TreeGrafter"/>
</dbReference>
<reference evidence="6 7" key="1">
    <citation type="journal article" date="2019" name="Sci. Rep.">
        <title>Orb-weaving spider Araneus ventricosus genome elucidates the spidroin gene catalogue.</title>
        <authorList>
            <person name="Kono N."/>
            <person name="Nakamura H."/>
            <person name="Ohtoshi R."/>
            <person name="Moran D.A.P."/>
            <person name="Shinohara A."/>
            <person name="Yoshida Y."/>
            <person name="Fujiwara M."/>
            <person name="Mori M."/>
            <person name="Tomita M."/>
            <person name="Arakawa K."/>
        </authorList>
    </citation>
    <scope>NUCLEOTIDE SEQUENCE [LARGE SCALE GENOMIC DNA]</scope>
</reference>
<evidence type="ECO:0000256" key="3">
    <source>
        <dbReference type="ARBA" id="ARBA00022475"/>
    </source>
</evidence>
<comment type="caution">
    <text evidence="6">The sequence shown here is derived from an EMBL/GenBank/DDBJ whole genome shotgun (WGS) entry which is preliminary data.</text>
</comment>
<keyword evidence="5" id="KW-0812">Transmembrane</keyword>
<sequence>MTCCTRGEQLFAWQTAYPDTTIDMMNEKSGFIRPGNSLPLIHDPVSMFPGPLAVMIAVLSPILKSTGYGFTWDYGAVLVWGGLRGAIGLALVLIAQHSTPPKIANQLLIQVSGIIFLTLVFNGPTMGTLLNLLGVGAVTPKGKKCMTQAVSLLREAVSMTEKVTRTDKHMTGVDWMWVRSVTYVKNPYIDEKDMSGDIPATFDANRGHCPSCKAEIKITPNEEERRGLEEDSRLRVLKAFEQLLRHWLRDDITKVGGVETHAITAYNTAGDDATNISQTKENHSEKADIYEFTGKVTHHHDHE</sequence>
<evidence type="ECO:0000313" key="6">
    <source>
        <dbReference type="EMBL" id="GBL97930.1"/>
    </source>
</evidence>
<dbReference type="OrthoDB" id="441412at2759"/>
<keyword evidence="3" id="KW-1003">Cell membrane</keyword>
<dbReference type="GO" id="GO:0098719">
    <property type="term" value="P:sodium ion import across plasma membrane"/>
    <property type="evidence" value="ECO:0007669"/>
    <property type="project" value="TreeGrafter"/>
</dbReference>
<dbReference type="GO" id="GO:0015385">
    <property type="term" value="F:sodium:proton antiporter activity"/>
    <property type="evidence" value="ECO:0007669"/>
    <property type="project" value="InterPro"/>
</dbReference>
<dbReference type="InterPro" id="IPR018422">
    <property type="entry name" value="Cation/H_exchanger_CPA1"/>
</dbReference>
<keyword evidence="7" id="KW-1185">Reference proteome</keyword>
<dbReference type="EMBL" id="BGPR01000134">
    <property type="protein sequence ID" value="GBL97930.1"/>
    <property type="molecule type" value="Genomic_DNA"/>
</dbReference>
<evidence type="ECO:0000256" key="2">
    <source>
        <dbReference type="ARBA" id="ARBA00022448"/>
    </source>
</evidence>
<evidence type="ECO:0000256" key="5">
    <source>
        <dbReference type="SAM" id="Phobius"/>
    </source>
</evidence>
<name>A0A4Y2C0C8_ARAVE</name>
<dbReference type="AlphaFoldDB" id="A0A4Y2C0C8"/>
<dbReference type="GO" id="GO:0015386">
    <property type="term" value="F:potassium:proton antiporter activity"/>
    <property type="evidence" value="ECO:0007669"/>
    <property type="project" value="TreeGrafter"/>
</dbReference>
<keyword evidence="2" id="KW-0813">Transport</keyword>
<evidence type="ECO:0008006" key="8">
    <source>
        <dbReference type="Google" id="ProtNLM"/>
    </source>
</evidence>
<protein>
    <recommendedName>
        <fullName evidence="8">Cation/H+ exchanger domain-containing protein</fullName>
    </recommendedName>
</protein>
<evidence type="ECO:0000313" key="7">
    <source>
        <dbReference type="Proteomes" id="UP000499080"/>
    </source>
</evidence>
<comment type="subcellular location">
    <subcellularLocation>
        <location evidence="1">Cell membrane</location>
        <topology evidence="1">Multi-pass membrane protein</topology>
    </subcellularLocation>
</comment>
<feature type="transmembrane region" description="Helical" evidence="5">
    <location>
        <begin position="75"/>
        <end position="95"/>
    </location>
</feature>
<gene>
    <name evidence="6" type="ORF">AVEN_127030_1</name>
</gene>
<evidence type="ECO:0000256" key="4">
    <source>
        <dbReference type="ARBA" id="ARBA00023065"/>
    </source>
</evidence>
<proteinExistence type="predicted"/>
<evidence type="ECO:0000256" key="1">
    <source>
        <dbReference type="ARBA" id="ARBA00004651"/>
    </source>
</evidence>
<dbReference type="PANTHER" id="PTHR10110">
    <property type="entry name" value="SODIUM/HYDROGEN EXCHANGER"/>
    <property type="match status" value="1"/>
</dbReference>
<dbReference type="PANTHER" id="PTHR10110:SF86">
    <property type="entry name" value="SODIUM_HYDROGEN EXCHANGER 7"/>
    <property type="match status" value="1"/>
</dbReference>
<keyword evidence="4" id="KW-0406">Ion transport</keyword>
<dbReference type="Proteomes" id="UP000499080">
    <property type="component" value="Unassembled WGS sequence"/>
</dbReference>